<name>A0ABU1SGF9_9MICO</name>
<accession>A0ABU1SGF9</accession>
<comment type="caution">
    <text evidence="1">The sequence shown here is derived from an EMBL/GenBank/DDBJ whole genome shotgun (WGS) entry which is preliminary data.</text>
</comment>
<dbReference type="InterPro" id="IPR027417">
    <property type="entry name" value="P-loop_NTPase"/>
</dbReference>
<proteinExistence type="predicted"/>
<keyword evidence="2" id="KW-1185">Reference proteome</keyword>
<protein>
    <recommendedName>
        <fullName evidence="3">Terminase large subunit</fullName>
    </recommendedName>
</protein>
<evidence type="ECO:0000313" key="2">
    <source>
        <dbReference type="Proteomes" id="UP001259347"/>
    </source>
</evidence>
<dbReference type="Gene3D" id="3.40.50.300">
    <property type="entry name" value="P-loop containing nucleotide triphosphate hydrolases"/>
    <property type="match status" value="1"/>
</dbReference>
<dbReference type="Proteomes" id="UP001259347">
    <property type="component" value="Unassembled WGS sequence"/>
</dbReference>
<dbReference type="RefSeq" id="WP_310022797.1">
    <property type="nucleotide sequence ID" value="NZ_JAVDUM010000017.1"/>
</dbReference>
<sequence length="585" mass="64577">MAQPPRSDPVLTVEPFPFKADGTPAIPTLGIGVIEHIEHYLIQPDGDGAGDPFRLTVEQLNFVLWFYAIDKDGRFIYRRGILRRAKGWGKSPFLGALALAELTGPVRFGGWDTWGRPVGVAHPMPWIVIAGVSETQTENTMAAIRSMAEGSDFFEDFGLDENSIGKTRILLPTGGKIVPVTANAATQEGARPTFAIMDETHHWTDSNGGAKLARVVRRNLAKVNGRGIETTNAHGPGQNSVAERSYLAWLAIREGRTISDDQGILYDSREAPSDIDLADQAAVLHGLRCAYGDAARLGDDNPEGRTDGWVDLTRILAEVYDPDTPPEEARRFYLNQIVAAADSWIAPVEWHANRNDTTPQLTLADPNRRSSQGDTVTLGFDGSLTDDSTALVAVRVSDGSPWLLAIWEKPEGPTGVGWAVPKEDVRDAVSWAFAHLDVVAFFSDVAYWETDVDAWRDEYGERLLVKATTRHAIGWDMRGHQMDTTRAVEALHRSITDHELPWTAHELATGSSTGLQAHEILTRHVLNGRRRINRWGVYFGKETRESPKKVDALAALVLARMARSRVLADGHLNRRRKRVGKLIGF</sequence>
<evidence type="ECO:0000313" key="1">
    <source>
        <dbReference type="EMBL" id="MDR6868707.1"/>
    </source>
</evidence>
<organism evidence="1 2">
    <name type="scientific">Microbacterium resistens</name>
    <dbReference type="NCBI Taxonomy" id="156977"/>
    <lineage>
        <taxon>Bacteria</taxon>
        <taxon>Bacillati</taxon>
        <taxon>Actinomycetota</taxon>
        <taxon>Actinomycetes</taxon>
        <taxon>Micrococcales</taxon>
        <taxon>Microbacteriaceae</taxon>
        <taxon>Microbacterium</taxon>
    </lineage>
</organism>
<reference evidence="1 2" key="1">
    <citation type="submission" date="2023-07" db="EMBL/GenBank/DDBJ databases">
        <title>Sorghum-associated microbial communities from plants grown in Nebraska, USA.</title>
        <authorList>
            <person name="Schachtman D."/>
        </authorList>
    </citation>
    <scope>NUCLEOTIDE SEQUENCE [LARGE SCALE GENOMIC DNA]</scope>
    <source>
        <strain evidence="1 2">2980</strain>
    </source>
</reference>
<gene>
    <name evidence="1" type="ORF">J2Y69_003331</name>
</gene>
<evidence type="ECO:0008006" key="3">
    <source>
        <dbReference type="Google" id="ProtNLM"/>
    </source>
</evidence>
<dbReference type="EMBL" id="JAVDUM010000017">
    <property type="protein sequence ID" value="MDR6868707.1"/>
    <property type="molecule type" value="Genomic_DNA"/>
</dbReference>